<dbReference type="OrthoDB" id="6601600at2759"/>
<keyword evidence="3" id="KW-1185">Reference proteome</keyword>
<dbReference type="KEGG" id="api:107883738"/>
<dbReference type="GeneID" id="107883738"/>
<name>A0A8R2H5N3_ACYPI</name>
<dbReference type="EnsemblMetazoa" id="XM_016804356.2">
    <property type="protein sequence ID" value="XP_016659845.1"/>
    <property type="gene ID" value="LOC107883738"/>
</dbReference>
<dbReference type="AlphaFoldDB" id="A0A8R2H5N3"/>
<evidence type="ECO:0000313" key="2">
    <source>
        <dbReference type="EnsemblMetazoa" id="XP_016659845.1"/>
    </source>
</evidence>
<evidence type="ECO:0000256" key="1">
    <source>
        <dbReference type="SAM" id="MobiDB-lite"/>
    </source>
</evidence>
<reference evidence="3" key="1">
    <citation type="submission" date="2010-06" db="EMBL/GenBank/DDBJ databases">
        <authorList>
            <person name="Jiang H."/>
            <person name="Abraham K."/>
            <person name="Ali S."/>
            <person name="Alsbrooks S.L."/>
            <person name="Anim B.N."/>
            <person name="Anosike U.S."/>
            <person name="Attaway T."/>
            <person name="Bandaranaike D.P."/>
            <person name="Battles P.K."/>
            <person name="Bell S.N."/>
            <person name="Bell A.V."/>
            <person name="Beltran B."/>
            <person name="Bickham C."/>
            <person name="Bustamante Y."/>
            <person name="Caleb T."/>
            <person name="Canada A."/>
            <person name="Cardenas V."/>
            <person name="Carter K."/>
            <person name="Chacko J."/>
            <person name="Chandrabose M.N."/>
            <person name="Chavez D."/>
            <person name="Chavez A."/>
            <person name="Chen L."/>
            <person name="Chu H.-S."/>
            <person name="Claassen K.J."/>
            <person name="Cockrell R."/>
            <person name="Collins M."/>
            <person name="Cooper J.A."/>
            <person name="Cree A."/>
            <person name="Curry S.M."/>
            <person name="Da Y."/>
            <person name="Dao M.D."/>
            <person name="Das B."/>
            <person name="Davila M.-L."/>
            <person name="Davy-Carroll L."/>
            <person name="Denson S."/>
            <person name="Dinh H."/>
            <person name="Ebong V.E."/>
            <person name="Edwards J.R."/>
            <person name="Egan A."/>
            <person name="El-Daye J."/>
            <person name="Escobedo L."/>
            <person name="Fernandez S."/>
            <person name="Fernando P.R."/>
            <person name="Flagg N."/>
            <person name="Forbes L.D."/>
            <person name="Fowler R.G."/>
            <person name="Fu Q."/>
            <person name="Gabisi R.A."/>
            <person name="Ganer J."/>
            <person name="Garbino Pronczuk A."/>
            <person name="Garcia R.M."/>
            <person name="Garner T."/>
            <person name="Garrett T.E."/>
            <person name="Gonzalez D.A."/>
            <person name="Hamid H."/>
            <person name="Hawkins E.S."/>
            <person name="Hirani K."/>
            <person name="Hogues M.E."/>
            <person name="Hollins B."/>
            <person name="Hsiao C.-H."/>
            <person name="Jabil R."/>
            <person name="James M.L."/>
            <person name="Jhangiani S.N."/>
            <person name="Johnson B."/>
            <person name="Johnson Q."/>
            <person name="Joshi V."/>
            <person name="Kalu J.B."/>
            <person name="Kam C."/>
            <person name="Kashfia A."/>
            <person name="Keebler J."/>
            <person name="Kisamo H."/>
            <person name="Kovar C.L."/>
            <person name="Lago L.A."/>
            <person name="Lai C.-Y."/>
            <person name="Laidlaw J."/>
            <person name="Lara F."/>
            <person name="Le T.-K."/>
            <person name="Lee S.L."/>
            <person name="Legall F.H."/>
            <person name="Lemon S.J."/>
            <person name="Lewis L.R."/>
            <person name="Li B."/>
            <person name="Liu Y."/>
            <person name="Liu Y.-S."/>
            <person name="Lopez J."/>
            <person name="Lozado R.J."/>
            <person name="Lu J."/>
            <person name="Madu R.C."/>
            <person name="Maheshwari M."/>
            <person name="Maheshwari R."/>
            <person name="Malloy K."/>
            <person name="Martinez E."/>
            <person name="Mathew T."/>
            <person name="Mercado I.C."/>
            <person name="Mercado C."/>
            <person name="Meyer B."/>
            <person name="Montgomery K."/>
            <person name="Morgan M.B."/>
            <person name="Munidasa M."/>
            <person name="Nazareth L.V."/>
            <person name="Nelson J."/>
            <person name="Ng B.M."/>
            <person name="Nguyen N.B."/>
            <person name="Nguyen P.Q."/>
            <person name="Nguyen T."/>
            <person name="Obregon M."/>
            <person name="Okwuonu G.O."/>
            <person name="Onwere C.G."/>
            <person name="Orozco G."/>
            <person name="Parra A."/>
            <person name="Patel S."/>
            <person name="Patil S."/>
            <person name="Perez A."/>
            <person name="Perez Y."/>
            <person name="Pham C."/>
            <person name="Primus E.L."/>
            <person name="Pu L.-L."/>
            <person name="Puazo M."/>
            <person name="Qin X."/>
            <person name="Quiroz J.B."/>
            <person name="Reese J."/>
            <person name="Richards S."/>
            <person name="Rives C.M."/>
            <person name="Robberts R."/>
            <person name="Ruiz S.J."/>
            <person name="Ruiz M.J."/>
            <person name="Santibanez J."/>
            <person name="Schneider B.W."/>
            <person name="Sisson I."/>
            <person name="Smith M."/>
            <person name="Sodergren E."/>
            <person name="Song X.-Z."/>
            <person name="Song B.B."/>
            <person name="Summersgill H."/>
            <person name="Thelus R."/>
            <person name="Thornton R.D."/>
            <person name="Trejos Z.Y."/>
            <person name="Usmani K."/>
            <person name="Vattathil S."/>
            <person name="Villasana D."/>
            <person name="Walker D.L."/>
            <person name="Wang S."/>
            <person name="Wang K."/>
            <person name="White C.S."/>
            <person name="Williams A.C."/>
            <person name="Williamson J."/>
            <person name="Wilson K."/>
            <person name="Woghiren I.O."/>
            <person name="Woodworth J.R."/>
            <person name="Worley K.C."/>
            <person name="Wright R.A."/>
            <person name="Wu W."/>
            <person name="Young L."/>
            <person name="Zhang L."/>
            <person name="Zhang J."/>
            <person name="Zhu Y."/>
            <person name="Muzny D.M."/>
            <person name="Weinstock G."/>
            <person name="Gibbs R.A."/>
        </authorList>
    </citation>
    <scope>NUCLEOTIDE SEQUENCE [LARGE SCALE GENOMIC DNA]</scope>
    <source>
        <strain evidence="3">LSR1</strain>
    </source>
</reference>
<reference evidence="2" key="2">
    <citation type="submission" date="2022-06" db="UniProtKB">
        <authorList>
            <consortium name="EnsemblMetazoa"/>
        </authorList>
    </citation>
    <scope>IDENTIFICATION</scope>
</reference>
<accession>A0A8R2H5N3</accession>
<proteinExistence type="predicted"/>
<organism evidence="2 3">
    <name type="scientific">Acyrthosiphon pisum</name>
    <name type="common">Pea aphid</name>
    <dbReference type="NCBI Taxonomy" id="7029"/>
    <lineage>
        <taxon>Eukaryota</taxon>
        <taxon>Metazoa</taxon>
        <taxon>Ecdysozoa</taxon>
        <taxon>Arthropoda</taxon>
        <taxon>Hexapoda</taxon>
        <taxon>Insecta</taxon>
        <taxon>Pterygota</taxon>
        <taxon>Neoptera</taxon>
        <taxon>Paraneoptera</taxon>
        <taxon>Hemiptera</taxon>
        <taxon>Sternorrhyncha</taxon>
        <taxon>Aphidomorpha</taxon>
        <taxon>Aphidoidea</taxon>
        <taxon>Aphididae</taxon>
        <taxon>Macrosiphini</taxon>
        <taxon>Acyrthosiphon</taxon>
    </lineage>
</organism>
<dbReference type="RefSeq" id="XP_016659845.1">
    <property type="nucleotide sequence ID" value="XM_016804356.1"/>
</dbReference>
<sequence>MDRDIKKIQSVINQKEQSIVPLNLKISKEVSITSITNVNDTENSIILNKLKKLPGITINLVKTEPVFKVPESPRLKNNNKKKNITSHNKLKVSFEKKGLSERRDDNIEAMDNNCLTYNIINISNTNLNQGKTVKQKQIFNNMSLMTKSSDQGILKNPEASLKKYPVLEKENVQRTSSPKKLPKKVQSISKIKSKSLKTIKPGEVSNNCDIFSKEVKKVSDKDTIINNAKFKTNELANGSYRLMDLSTDGQFNIVPASFPSNFNNVHVPEYNNFLMGIGKSSEDYNMHLETSQNDTENGSLIIKEELDHFSDFLGCVNTSLNINKSNDIHSELASESFNNGISSLDNIKDEQLYINNKSKENINGKFEDEQKHTSNFYFYNHTSKQLPLQHNNMNQTMDTYIKQEDKQLLENDNLLSFNISNTENNLMEFNTSIPQILPINTHKNSSNLKSNENENGIKRKQTQNELHEKLKKQKLS</sequence>
<protein>
    <submittedName>
        <fullName evidence="2">Uncharacterized protein</fullName>
    </submittedName>
</protein>
<evidence type="ECO:0000313" key="3">
    <source>
        <dbReference type="Proteomes" id="UP000007819"/>
    </source>
</evidence>
<dbReference type="Proteomes" id="UP000007819">
    <property type="component" value="Chromosome A1"/>
</dbReference>
<feature type="region of interest" description="Disordered" evidence="1">
    <location>
        <begin position="444"/>
        <end position="476"/>
    </location>
</feature>